<name>A0AAV4SMD2_9ARAC</name>
<dbReference type="CDD" id="cd02440">
    <property type="entry name" value="AdoMet_MTases"/>
    <property type="match status" value="1"/>
</dbReference>
<evidence type="ECO:0000313" key="2">
    <source>
        <dbReference type="EMBL" id="GIY33702.1"/>
    </source>
</evidence>
<dbReference type="Pfam" id="PF13649">
    <property type="entry name" value="Methyltransf_25"/>
    <property type="match status" value="1"/>
</dbReference>
<sequence length="101" mass="11429">MNLDPELYSIRAKPLDSIKAHFTKTLPQLGWGKSGAEVVLDIGCGPGGITMQLVLPLFPHLKKIFAFDSLPNMIEFAKTNIFHPKIDYSVGDIEEWYENFY</sequence>
<gene>
    <name evidence="2" type="primary">jhamt_3</name>
    <name evidence="2" type="ORF">CDAR_117461</name>
</gene>
<dbReference type="Gene3D" id="3.40.50.150">
    <property type="entry name" value="Vaccinia Virus protein VP39"/>
    <property type="match status" value="1"/>
</dbReference>
<organism evidence="2 3">
    <name type="scientific">Caerostris darwini</name>
    <dbReference type="NCBI Taxonomy" id="1538125"/>
    <lineage>
        <taxon>Eukaryota</taxon>
        <taxon>Metazoa</taxon>
        <taxon>Ecdysozoa</taxon>
        <taxon>Arthropoda</taxon>
        <taxon>Chelicerata</taxon>
        <taxon>Arachnida</taxon>
        <taxon>Araneae</taxon>
        <taxon>Araneomorphae</taxon>
        <taxon>Entelegynae</taxon>
        <taxon>Araneoidea</taxon>
        <taxon>Araneidae</taxon>
        <taxon>Caerostris</taxon>
    </lineage>
</organism>
<reference evidence="2 3" key="1">
    <citation type="submission" date="2021-06" db="EMBL/GenBank/DDBJ databases">
        <title>Caerostris darwini draft genome.</title>
        <authorList>
            <person name="Kono N."/>
            <person name="Arakawa K."/>
        </authorList>
    </citation>
    <scope>NUCLEOTIDE SEQUENCE [LARGE SCALE GENOMIC DNA]</scope>
</reference>
<proteinExistence type="predicted"/>
<dbReference type="AlphaFoldDB" id="A0AAV4SMD2"/>
<dbReference type="Proteomes" id="UP001054837">
    <property type="component" value="Unassembled WGS sequence"/>
</dbReference>
<feature type="domain" description="Methyltransferase" evidence="1">
    <location>
        <begin position="39"/>
        <end position="96"/>
    </location>
</feature>
<dbReference type="InterPro" id="IPR041698">
    <property type="entry name" value="Methyltransf_25"/>
</dbReference>
<dbReference type="EMBL" id="BPLQ01007975">
    <property type="protein sequence ID" value="GIY33702.1"/>
    <property type="molecule type" value="Genomic_DNA"/>
</dbReference>
<accession>A0AAV4SMD2</accession>
<dbReference type="InterPro" id="IPR029063">
    <property type="entry name" value="SAM-dependent_MTases_sf"/>
</dbReference>
<evidence type="ECO:0000313" key="3">
    <source>
        <dbReference type="Proteomes" id="UP001054837"/>
    </source>
</evidence>
<evidence type="ECO:0000259" key="1">
    <source>
        <dbReference type="Pfam" id="PF13649"/>
    </source>
</evidence>
<dbReference type="SUPFAM" id="SSF53335">
    <property type="entry name" value="S-adenosyl-L-methionine-dependent methyltransferases"/>
    <property type="match status" value="1"/>
</dbReference>
<keyword evidence="3" id="KW-1185">Reference proteome</keyword>
<protein>
    <submittedName>
        <fullName evidence="2">Juvenile hormone acid O-methyltransferase</fullName>
    </submittedName>
</protein>
<comment type="caution">
    <text evidence="2">The sequence shown here is derived from an EMBL/GenBank/DDBJ whole genome shotgun (WGS) entry which is preliminary data.</text>
</comment>